<name>A0ABX3ZK53_9BACL</name>
<dbReference type="Gene3D" id="3.20.20.240">
    <property type="entry name" value="Methylmalonyl-CoA mutase"/>
    <property type="match status" value="1"/>
</dbReference>
<keyword evidence="8" id="KW-1185">Reference proteome</keyword>
<evidence type="ECO:0000256" key="5">
    <source>
        <dbReference type="ARBA" id="ARBA00023285"/>
    </source>
</evidence>
<dbReference type="Proteomes" id="UP000196594">
    <property type="component" value="Unassembled WGS sequence"/>
</dbReference>
<comment type="caution">
    <text evidence="7">The sequence shown here is derived from an EMBL/GenBank/DDBJ whole genome shotgun (WGS) entry which is preliminary data.</text>
</comment>
<gene>
    <name evidence="7" type="ORF">CBM15_05990</name>
</gene>
<dbReference type="InterPro" id="IPR006099">
    <property type="entry name" value="MeMalonylCoA_mutase_a/b_cat"/>
</dbReference>
<dbReference type="PANTHER" id="PTHR48101">
    <property type="entry name" value="METHYLMALONYL-COA MUTASE, MITOCHONDRIAL-RELATED"/>
    <property type="match status" value="1"/>
</dbReference>
<evidence type="ECO:0000259" key="6">
    <source>
        <dbReference type="Pfam" id="PF01642"/>
    </source>
</evidence>
<reference evidence="7 8" key="1">
    <citation type="journal article" date="2017" name="Int. J. Syst. Evol. Microbiol.">
        <title>Solibacillus kalamii sp. nov., isolated from a high-efficiency particulate arrestance filter system used in the International Space Station.</title>
        <authorList>
            <person name="Checinska Sielaff A."/>
            <person name="Kumar R.M."/>
            <person name="Pal D."/>
            <person name="Mayilraj S."/>
            <person name="Venkateswaran K."/>
        </authorList>
    </citation>
    <scope>NUCLEOTIDE SEQUENCE [LARGE SCALE GENOMIC DNA]</scope>
    <source>
        <strain evidence="7 8">ISSFR-015</strain>
    </source>
</reference>
<evidence type="ECO:0000313" key="8">
    <source>
        <dbReference type="Proteomes" id="UP000196594"/>
    </source>
</evidence>
<dbReference type="InterPro" id="IPR016176">
    <property type="entry name" value="Cbl-dep_enz_cat"/>
</dbReference>
<evidence type="ECO:0000256" key="3">
    <source>
        <dbReference type="ARBA" id="ARBA00022628"/>
    </source>
</evidence>
<dbReference type="Gene3D" id="3.40.50.280">
    <property type="entry name" value="Cobalamin-binding domain"/>
    <property type="match status" value="1"/>
</dbReference>
<feature type="domain" description="Methylmalonyl-CoA mutase alpha/beta chain catalytic" evidence="6">
    <location>
        <begin position="171"/>
        <end position="405"/>
    </location>
</feature>
<keyword evidence="5" id="KW-0170">Cobalt</keyword>
<accession>A0ABX3ZK53</accession>
<dbReference type="InterPro" id="IPR036724">
    <property type="entry name" value="Cobalamin-bd_sf"/>
</dbReference>
<keyword evidence="4" id="KW-0413">Isomerase</keyword>
<comment type="cofactor">
    <cofactor evidence="1">
        <name>adenosylcob(III)alamin</name>
        <dbReference type="ChEBI" id="CHEBI:18408"/>
    </cofactor>
</comment>
<evidence type="ECO:0000256" key="2">
    <source>
        <dbReference type="ARBA" id="ARBA00008465"/>
    </source>
</evidence>
<dbReference type="SUPFAM" id="SSF51703">
    <property type="entry name" value="Cobalamin (vitamin B12)-dependent enzymes"/>
    <property type="match status" value="1"/>
</dbReference>
<evidence type="ECO:0000256" key="4">
    <source>
        <dbReference type="ARBA" id="ARBA00023235"/>
    </source>
</evidence>
<evidence type="ECO:0000313" key="7">
    <source>
        <dbReference type="EMBL" id="OUZ40063.1"/>
    </source>
</evidence>
<organism evidence="7 8">
    <name type="scientific">Solibacillus kalamii</name>
    <dbReference type="NCBI Taxonomy" id="1748298"/>
    <lineage>
        <taxon>Bacteria</taxon>
        <taxon>Bacillati</taxon>
        <taxon>Bacillota</taxon>
        <taxon>Bacilli</taxon>
        <taxon>Bacillales</taxon>
        <taxon>Caryophanaceae</taxon>
        <taxon>Solibacillus</taxon>
    </lineage>
</organism>
<sequence length="562" mass="61664">MSMNMKEIEFQSASYEQWKEEAVKALKGKPFESLFTKTIENITLDPLYTEESLIEKLGDQLEKQVSTIRTLTKQTSFTVAQQIAGQDAASFFANIEDSLSRGNEMITINSPIAFDWSEQDSEKLASYLSENSFKFIVASAEDAVLDVFKYIDEAKRKDVVGYIVSLETIELANYPNVRTFCANTIPFHNDGANAVQELAIALAQAAKLANTVEDFKAFEQKFFVQFAVDTQFFAEVAKLRAFKVLWKAFASAFGNEASAVPVVVETSVRSFSKYDVYVNLLRAGNEAFSAAIGGADVITVHPHDALTGVTGQSVRIARNVSLVTKEESHVTNVIDPSGGSYFIESLTADYVKEAWALFLEIEIAGGLEAYGINAHIEEVYATRMKQVETRKHSLIGTNIYANPQDGVATSENAQFAGVKRLAIPFENLRATYAQTGIKAAILTFGELKNYKPRADFVQGFFATAGIVAYQTAGFQTIEDATTWLASADYDYVVVAATDEDTKAIIPALLENKKQTAVLDAAGKYKEEEAAWTAAGLNGFIYAGQNIVEKLSDVVMSVKGVQQ</sequence>
<dbReference type="PANTHER" id="PTHR48101:SF1">
    <property type="entry name" value="METHYLMALONYL-COA MUTASE, LARGE SUBUNIT"/>
    <property type="match status" value="1"/>
</dbReference>
<dbReference type="SUPFAM" id="SSF52242">
    <property type="entry name" value="Cobalamin (vitamin B12)-binding domain"/>
    <property type="match status" value="1"/>
</dbReference>
<comment type="similarity">
    <text evidence="2">Belongs to the methylmalonyl-CoA mutase family.</text>
</comment>
<dbReference type="Pfam" id="PF01642">
    <property type="entry name" value="MM_CoA_mutase"/>
    <property type="match status" value="1"/>
</dbReference>
<protein>
    <submittedName>
        <fullName evidence="7">Methylmalonyl-CoA mutase</fullName>
    </submittedName>
</protein>
<dbReference type="EMBL" id="NHNT01000002">
    <property type="protein sequence ID" value="OUZ40063.1"/>
    <property type="molecule type" value="Genomic_DNA"/>
</dbReference>
<proteinExistence type="inferred from homology"/>
<keyword evidence="3" id="KW-0846">Cobalamin</keyword>
<evidence type="ECO:0000256" key="1">
    <source>
        <dbReference type="ARBA" id="ARBA00001922"/>
    </source>
</evidence>